<dbReference type="EMBL" id="MU006718">
    <property type="protein sequence ID" value="KAF2627013.1"/>
    <property type="molecule type" value="Genomic_DNA"/>
</dbReference>
<evidence type="ECO:0000313" key="1">
    <source>
        <dbReference type="EMBL" id="KAF2627013.1"/>
    </source>
</evidence>
<protein>
    <submittedName>
        <fullName evidence="1">Uncharacterized protein</fullName>
    </submittedName>
</protein>
<gene>
    <name evidence="1" type="ORF">BU25DRAFT_469324</name>
</gene>
<comment type="caution">
    <text evidence="1">The sequence shown here is derived from an EMBL/GenBank/DDBJ whole genome shotgun (WGS) entry which is preliminary data.</text>
</comment>
<proteinExistence type="predicted"/>
<keyword evidence="2" id="KW-1185">Reference proteome</keyword>
<dbReference type="Proteomes" id="UP000799754">
    <property type="component" value="Unassembled WGS sequence"/>
</dbReference>
<sequence length="608" mass="66287">MVELIPLILTSVPVRYRVRRRRKSLVLPNSGASSAPKLRVRARSQQHPIHHAELSIQLNSATDLPSSISIGKEVLSNPNPATNIEETQASLKSHNRSASSMTHSPKSGEKTVAQLRQRFERPSNHGGSQIGAEPTRRHRRSRSIMSTFVPIVPPASEQLKDVETSPPVEDYVLPAFTFNPASELSLQTPPSASADEFLRSTDAEVLQPTVCTGEYTIRSSSKPEDSYDVRSTLGKEGTAENRVEVENDQNSSYQKLAGHEHGVSIIDFAYVYVATKPPPPISSRKHVRFASKSEYAPSAQYKSSSDDSTQSSTQDLVDLGDCEPQPIPHSFKFRVEKHDDSSSEEEKQLLLLLPASVYVPPAMLHDGAARESESVPVTAGPHVMWDVHVQAGKYGSHQSLTGPGPLPFSVSICTLLGLQPGGAEQASDDTPAIEFQLQNEQSSSEEHLPLLPASVYIPTGSADGHVVQQIDDMPTIEGAQANTDSLHADKCDETSHMPAQVVAPVTQAIDTPGKTTSFTSEHQVELGNRMPAEQVLLAAPDEPDQTEHQSRSKPFRKRRNFMGRLLGPAGRTESCNNSEEGDIGVGRQKSLGRRLGKGALLLVMWKCW</sequence>
<evidence type="ECO:0000313" key="2">
    <source>
        <dbReference type="Proteomes" id="UP000799754"/>
    </source>
</evidence>
<reference evidence="1" key="1">
    <citation type="journal article" date="2020" name="Stud. Mycol.">
        <title>101 Dothideomycetes genomes: a test case for predicting lifestyles and emergence of pathogens.</title>
        <authorList>
            <person name="Haridas S."/>
            <person name="Albert R."/>
            <person name="Binder M."/>
            <person name="Bloem J."/>
            <person name="Labutti K."/>
            <person name="Salamov A."/>
            <person name="Andreopoulos B."/>
            <person name="Baker S."/>
            <person name="Barry K."/>
            <person name="Bills G."/>
            <person name="Bluhm B."/>
            <person name="Cannon C."/>
            <person name="Castanera R."/>
            <person name="Culley D."/>
            <person name="Daum C."/>
            <person name="Ezra D."/>
            <person name="Gonzalez J."/>
            <person name="Henrissat B."/>
            <person name="Kuo A."/>
            <person name="Liang C."/>
            <person name="Lipzen A."/>
            <person name="Lutzoni F."/>
            <person name="Magnuson J."/>
            <person name="Mondo S."/>
            <person name="Nolan M."/>
            <person name="Ohm R."/>
            <person name="Pangilinan J."/>
            <person name="Park H.-J."/>
            <person name="Ramirez L."/>
            <person name="Alfaro M."/>
            <person name="Sun H."/>
            <person name="Tritt A."/>
            <person name="Yoshinaga Y."/>
            <person name="Zwiers L.-H."/>
            <person name="Turgeon B."/>
            <person name="Goodwin S."/>
            <person name="Spatafora J."/>
            <person name="Crous P."/>
            <person name="Grigoriev I."/>
        </authorList>
    </citation>
    <scope>NUCLEOTIDE SEQUENCE</scope>
    <source>
        <strain evidence="1">CBS 525.71</strain>
    </source>
</reference>
<accession>A0ACB6RZ67</accession>
<organism evidence="1 2">
    <name type="scientific">Macroventuria anomochaeta</name>
    <dbReference type="NCBI Taxonomy" id="301207"/>
    <lineage>
        <taxon>Eukaryota</taxon>
        <taxon>Fungi</taxon>
        <taxon>Dikarya</taxon>
        <taxon>Ascomycota</taxon>
        <taxon>Pezizomycotina</taxon>
        <taxon>Dothideomycetes</taxon>
        <taxon>Pleosporomycetidae</taxon>
        <taxon>Pleosporales</taxon>
        <taxon>Pleosporineae</taxon>
        <taxon>Didymellaceae</taxon>
        <taxon>Macroventuria</taxon>
    </lineage>
</organism>
<name>A0ACB6RZ67_9PLEO</name>